<protein>
    <recommendedName>
        <fullName evidence="1 2">Segregation and condensation protein A</fullName>
    </recommendedName>
</protein>
<dbReference type="Pfam" id="PF02616">
    <property type="entry name" value="SMC_ScpA"/>
    <property type="match status" value="1"/>
</dbReference>
<comment type="similarity">
    <text evidence="2">Belongs to the ScpA family.</text>
</comment>
<keyword evidence="4" id="KW-1185">Reference proteome</keyword>
<reference evidence="3 4" key="1">
    <citation type="submission" date="2015-03" db="EMBL/GenBank/DDBJ databases">
        <title>Comparative analysis of the OM43 clade including a novel species from Red Sea uncovers genomic and metabolic diversity among marine methylotrophs.</title>
        <authorList>
            <person name="Jimenez-Infante F."/>
            <person name="Ngugi D.K."/>
            <person name="Vinu M."/>
            <person name="Alam I."/>
            <person name="Kamau A."/>
            <person name="Blom J."/>
            <person name="Bajic V.B."/>
            <person name="Stingl U."/>
        </authorList>
    </citation>
    <scope>NUCLEOTIDE SEQUENCE [LARGE SCALE GENOMIC DNA]</scope>
    <source>
        <strain evidence="3 4">MBRSH7</strain>
    </source>
</reference>
<evidence type="ECO:0000256" key="1">
    <source>
        <dbReference type="ARBA" id="ARBA00044777"/>
    </source>
</evidence>
<sequence length="264" mass="31071">METIDNFINPNLQAKIHGELIAEFPQDLYIPPDALEVYLESFEGPLDLLLYLIKKNNLDILNIPMLNLTKQYMAYVEKMKEIKLELAADYLLMTAMLIEIKSRMLVPKPESIEDDEEDPRSELVRRLIEYELVKEAAVNLNTIPQLGHDRLPPEVYYQREIKNHFPDVSIQDLFEAWQNVVKRAKQLKNHTIDRSELSVREHMSEILRMFDDIEKIDFDDLFLKEDQPLQKMVVCFLAILELAKESLIKIFQQGNYSKIYLMRA</sequence>
<organism evidence="3 4">
    <name type="scientific">Methylophilales bacterium MBRS-H7</name>
    <dbReference type="NCBI Taxonomy" id="1623450"/>
    <lineage>
        <taxon>Bacteria</taxon>
        <taxon>Pseudomonadati</taxon>
        <taxon>Pseudomonadota</taxon>
        <taxon>Betaproteobacteria</taxon>
        <taxon>Nitrosomonadales</taxon>
        <taxon>OM43 clade</taxon>
    </lineage>
</organism>
<dbReference type="EMBL" id="CP011002">
    <property type="protein sequence ID" value="AKO65440.1"/>
    <property type="molecule type" value="Genomic_DNA"/>
</dbReference>
<dbReference type="HAMAP" id="MF_01805">
    <property type="entry name" value="ScpA"/>
    <property type="match status" value="1"/>
</dbReference>
<comment type="subunit">
    <text evidence="2">Component of a cohesin-like complex composed of ScpA, ScpB and the Smc homodimer, in which ScpA and ScpB bind to the head domain of Smc. The presence of the three proteins is required for the association of the complex with DNA.</text>
</comment>
<keyword evidence="2" id="KW-0159">Chromosome partition</keyword>
<keyword evidence="2" id="KW-0963">Cytoplasm</keyword>
<dbReference type="GO" id="GO:0051301">
    <property type="term" value="P:cell division"/>
    <property type="evidence" value="ECO:0007669"/>
    <property type="project" value="UniProtKB-KW"/>
</dbReference>
<dbReference type="InterPro" id="IPR023093">
    <property type="entry name" value="ScpA-like_C"/>
</dbReference>
<dbReference type="InterPro" id="IPR003768">
    <property type="entry name" value="ScpA"/>
</dbReference>
<comment type="function">
    <text evidence="2">Participates in chromosomal partition during cell division. May act via the formation of a condensin-like complex containing Smc and ScpB that pull DNA away from mid-cell into both cell halves.</text>
</comment>
<evidence type="ECO:0000313" key="4">
    <source>
        <dbReference type="Proteomes" id="UP000066549"/>
    </source>
</evidence>
<keyword evidence="2" id="KW-0131">Cell cycle</keyword>
<dbReference type="OrthoDB" id="9811016at2"/>
<dbReference type="GO" id="GO:0006260">
    <property type="term" value="P:DNA replication"/>
    <property type="evidence" value="ECO:0007669"/>
    <property type="project" value="UniProtKB-UniRule"/>
</dbReference>
<dbReference type="PANTHER" id="PTHR33969:SF2">
    <property type="entry name" value="SEGREGATION AND CONDENSATION PROTEIN A"/>
    <property type="match status" value="1"/>
</dbReference>
<evidence type="ECO:0000256" key="2">
    <source>
        <dbReference type="HAMAP-Rule" id="MF_01805"/>
    </source>
</evidence>
<dbReference type="Gene3D" id="6.10.250.2410">
    <property type="match status" value="1"/>
</dbReference>
<dbReference type="GO" id="GO:0005737">
    <property type="term" value="C:cytoplasm"/>
    <property type="evidence" value="ECO:0007669"/>
    <property type="project" value="UniProtKB-SubCell"/>
</dbReference>
<keyword evidence="2" id="KW-0132">Cell division</keyword>
<dbReference type="PATRIC" id="fig|1623450.3.peg.275"/>
<accession>A0A0H4J075</accession>
<dbReference type="AlphaFoldDB" id="A0A0H4J075"/>
<evidence type="ECO:0000313" key="3">
    <source>
        <dbReference type="EMBL" id="AKO65440.1"/>
    </source>
</evidence>
<name>A0A0H4J075_9PROT</name>
<gene>
    <name evidence="2" type="primary">scpA</name>
    <name evidence="3" type="ORF">VI33_01385</name>
</gene>
<dbReference type="Gene3D" id="1.10.10.580">
    <property type="entry name" value="Structural maintenance of chromosome 1. Chain E"/>
    <property type="match status" value="1"/>
</dbReference>
<dbReference type="PANTHER" id="PTHR33969">
    <property type="entry name" value="SEGREGATION AND CONDENSATION PROTEIN A"/>
    <property type="match status" value="1"/>
</dbReference>
<dbReference type="GO" id="GO:0007059">
    <property type="term" value="P:chromosome segregation"/>
    <property type="evidence" value="ECO:0007669"/>
    <property type="project" value="UniProtKB-UniRule"/>
</dbReference>
<comment type="subcellular location">
    <subcellularLocation>
        <location evidence="2">Cytoplasm</location>
    </subcellularLocation>
    <text evidence="2">Associated with two foci at the outer edges of the nucleoid region in young cells, and at four foci within both cell halves in older cells.</text>
</comment>
<proteinExistence type="inferred from homology"/>
<dbReference type="Proteomes" id="UP000066549">
    <property type="component" value="Chromosome"/>
</dbReference>